<organism evidence="3">
    <name type="scientific">Gordonia amarae</name>
    <dbReference type="NCBI Taxonomy" id="36821"/>
    <lineage>
        <taxon>Bacteria</taxon>
        <taxon>Bacillati</taxon>
        <taxon>Actinomycetota</taxon>
        <taxon>Actinomycetes</taxon>
        <taxon>Mycobacteriales</taxon>
        <taxon>Gordoniaceae</taxon>
        <taxon>Gordonia</taxon>
    </lineage>
</organism>
<evidence type="ECO:0000313" key="3">
    <source>
        <dbReference type="EMBL" id="QHN38446.1"/>
    </source>
</evidence>
<name>A0A857KTJ2_9ACTN</name>
<reference evidence="3" key="1">
    <citation type="journal article" date="2021" name="Nat. Microbiol.">
        <title>Cocultivation of an ultrasmall environmental parasitic bacterium with lytic ability against bacteria associated with wastewater foams.</title>
        <authorList>
            <person name="Batinovic S."/>
            <person name="Rose J.J.A."/>
            <person name="Ratcliffe J."/>
            <person name="Seviour R.J."/>
            <person name="Petrovski S."/>
        </authorList>
    </citation>
    <scope>NUCLEOTIDE SEQUENCE</scope>
    <source>
        <strain evidence="3">CON44</strain>
    </source>
</reference>
<keyword evidence="2" id="KW-0812">Transmembrane</keyword>
<keyword evidence="2" id="KW-1133">Transmembrane helix</keyword>
<feature type="compositionally biased region" description="Basic and acidic residues" evidence="1">
    <location>
        <begin position="1"/>
        <end position="10"/>
    </location>
</feature>
<gene>
    <name evidence="3" type="ORF">GII30_03950</name>
</gene>
<feature type="compositionally biased region" description="Acidic residues" evidence="1">
    <location>
        <begin position="11"/>
        <end position="35"/>
    </location>
</feature>
<dbReference type="EMBL" id="CP045810">
    <property type="protein sequence ID" value="QHN38446.1"/>
    <property type="molecule type" value="Genomic_DNA"/>
</dbReference>
<feature type="region of interest" description="Disordered" evidence="1">
    <location>
        <begin position="1"/>
        <end position="35"/>
    </location>
</feature>
<evidence type="ECO:0000256" key="1">
    <source>
        <dbReference type="SAM" id="MobiDB-lite"/>
    </source>
</evidence>
<feature type="transmembrane region" description="Helical" evidence="2">
    <location>
        <begin position="73"/>
        <end position="91"/>
    </location>
</feature>
<dbReference type="RefSeq" id="WP_085949059.1">
    <property type="nucleotide sequence ID" value="NZ_CP045804.1"/>
</dbReference>
<evidence type="ECO:0000256" key="2">
    <source>
        <dbReference type="SAM" id="Phobius"/>
    </source>
</evidence>
<sequence>MSADPKAREPQDDEPQDEEPQDEASQAEEVAAEPVDEGEVLFAEQGGSWWIVAIGPVMVGAVLAMEISGPGQVHWPVLSIFAVILVSFSLVQVHAARRHVSVCLTETTLRQGTRTLPLTEIKKIFPPNEGVEAQKWESARALGELHGVPRRRKGIGLTLADGTLAQAWARDVETLRRELTEAVQAVRLGLPPRGKKD</sequence>
<dbReference type="AlphaFoldDB" id="A0A857KTJ2"/>
<feature type="transmembrane region" description="Helical" evidence="2">
    <location>
        <begin position="49"/>
        <end position="67"/>
    </location>
</feature>
<keyword evidence="2" id="KW-0472">Membrane</keyword>
<protein>
    <submittedName>
        <fullName evidence="3">DUF3093 domain-containing protein</fullName>
    </submittedName>
</protein>
<proteinExistence type="predicted"/>
<accession>A0A857KTJ2</accession>